<protein>
    <submittedName>
        <fullName evidence="2">Uncharacterized protein</fullName>
    </submittedName>
</protein>
<dbReference type="AlphaFoldDB" id="A0A1V9Z074"/>
<organism evidence="2 3">
    <name type="scientific">Achlya hypogyna</name>
    <name type="common">Oomycete</name>
    <name type="synonym">Protoachlya hypogyna</name>
    <dbReference type="NCBI Taxonomy" id="1202772"/>
    <lineage>
        <taxon>Eukaryota</taxon>
        <taxon>Sar</taxon>
        <taxon>Stramenopiles</taxon>
        <taxon>Oomycota</taxon>
        <taxon>Saprolegniomycetes</taxon>
        <taxon>Saprolegniales</taxon>
        <taxon>Achlyaceae</taxon>
        <taxon>Achlya</taxon>
    </lineage>
</organism>
<keyword evidence="3" id="KW-1185">Reference proteome</keyword>
<dbReference type="Proteomes" id="UP000243579">
    <property type="component" value="Unassembled WGS sequence"/>
</dbReference>
<dbReference type="GO" id="GO:0000462">
    <property type="term" value="P:maturation of SSU-rRNA from tricistronic rRNA transcript (SSU-rRNA, 5.8S rRNA, LSU-rRNA)"/>
    <property type="evidence" value="ECO:0007669"/>
    <property type="project" value="TreeGrafter"/>
</dbReference>
<dbReference type="PANTHER" id="PTHR28096:SF1">
    <property type="entry name" value="PROTEIN FAF1"/>
    <property type="match status" value="1"/>
</dbReference>
<feature type="region of interest" description="Disordered" evidence="1">
    <location>
        <begin position="1"/>
        <end position="48"/>
    </location>
</feature>
<accession>A0A1V9Z074</accession>
<gene>
    <name evidence="2" type="ORF">ACHHYP_04685</name>
</gene>
<dbReference type="PANTHER" id="PTHR28096">
    <property type="entry name" value="PROTEIN FAF1"/>
    <property type="match status" value="1"/>
</dbReference>
<proteinExistence type="predicted"/>
<dbReference type="GO" id="GO:0005730">
    <property type="term" value="C:nucleolus"/>
    <property type="evidence" value="ECO:0007669"/>
    <property type="project" value="TreeGrafter"/>
</dbReference>
<dbReference type="InterPro" id="IPR027973">
    <property type="entry name" value="FSAF1-like"/>
</dbReference>
<feature type="region of interest" description="Disordered" evidence="1">
    <location>
        <begin position="115"/>
        <end position="142"/>
    </location>
</feature>
<evidence type="ECO:0000313" key="2">
    <source>
        <dbReference type="EMBL" id="OQR91454.1"/>
    </source>
</evidence>
<evidence type="ECO:0000313" key="3">
    <source>
        <dbReference type="Proteomes" id="UP000243579"/>
    </source>
</evidence>
<sequence length="161" mass="18010">MLPAFKTSDGKPRQVQVFECPVTDVRRRPDGDRPRKPRKDAPLTRAEEVAEQFREALDSVKTFGAQHATGKEKKRLDMARVEALGGRAQKQQKMPLKQLLAMRKAANKREQKREELAKASGVVTGKKKTTAKVPKKRGDAGVQATKGRLKNGVLFVSKHDR</sequence>
<feature type="compositionally biased region" description="Basic and acidic residues" evidence="1">
    <location>
        <begin position="24"/>
        <end position="48"/>
    </location>
</feature>
<reference evidence="2 3" key="1">
    <citation type="journal article" date="2014" name="Genome Biol. Evol.">
        <title>The secreted proteins of Achlya hypogyna and Thraustotheca clavata identify the ancestral oomycete secretome and reveal gene acquisitions by horizontal gene transfer.</title>
        <authorList>
            <person name="Misner I."/>
            <person name="Blouin N."/>
            <person name="Leonard G."/>
            <person name="Richards T.A."/>
            <person name="Lane C.E."/>
        </authorList>
    </citation>
    <scope>NUCLEOTIDE SEQUENCE [LARGE SCALE GENOMIC DNA]</scope>
    <source>
        <strain evidence="2 3">ATCC 48635</strain>
    </source>
</reference>
<comment type="caution">
    <text evidence="2">The sequence shown here is derived from an EMBL/GenBank/DDBJ whole genome shotgun (WGS) entry which is preliminary data.</text>
</comment>
<dbReference type="Pfam" id="PF15375">
    <property type="entry name" value="FSAF1"/>
    <property type="match status" value="1"/>
</dbReference>
<dbReference type="InterPro" id="IPR053030">
    <property type="entry name" value="Ribosomal_biogenesis_FAF1-like"/>
</dbReference>
<evidence type="ECO:0000256" key="1">
    <source>
        <dbReference type="SAM" id="MobiDB-lite"/>
    </source>
</evidence>
<dbReference type="EMBL" id="JNBR01000531">
    <property type="protein sequence ID" value="OQR91454.1"/>
    <property type="molecule type" value="Genomic_DNA"/>
</dbReference>
<name>A0A1V9Z074_ACHHY</name>
<dbReference type="OrthoDB" id="5556956at2759"/>
<feature type="compositionally biased region" description="Basic residues" evidence="1">
    <location>
        <begin position="125"/>
        <end position="135"/>
    </location>
</feature>